<evidence type="ECO:0000256" key="5">
    <source>
        <dbReference type="SAM" id="SignalP"/>
    </source>
</evidence>
<dbReference type="AlphaFoldDB" id="A0A5E7G149"/>
<evidence type="ECO:0000259" key="6">
    <source>
        <dbReference type="Pfam" id="PF00419"/>
    </source>
</evidence>
<dbReference type="PANTHER" id="PTHR33420:SF3">
    <property type="entry name" value="FIMBRIAL SUBUNIT ELFA"/>
    <property type="match status" value="1"/>
</dbReference>
<evidence type="ECO:0000313" key="8">
    <source>
        <dbReference type="Proteomes" id="UP000379480"/>
    </source>
</evidence>
<feature type="chain" id="PRO_5022675924" evidence="5">
    <location>
        <begin position="24"/>
        <end position="182"/>
    </location>
</feature>
<keyword evidence="4" id="KW-0281">Fimbrium</keyword>
<dbReference type="InterPro" id="IPR036937">
    <property type="entry name" value="Adhesion_dom_fimbrial_sf"/>
</dbReference>
<dbReference type="InterPro" id="IPR050263">
    <property type="entry name" value="Bact_Fimbrial_Adh_Pro"/>
</dbReference>
<dbReference type="Pfam" id="PF00419">
    <property type="entry name" value="Fimbrial"/>
    <property type="match status" value="1"/>
</dbReference>
<name>A0A5E7G149_PSEFL</name>
<comment type="subcellular location">
    <subcellularLocation>
        <location evidence="1">Fimbrium</location>
    </subcellularLocation>
</comment>
<dbReference type="GO" id="GO:0043709">
    <property type="term" value="P:cell adhesion involved in single-species biofilm formation"/>
    <property type="evidence" value="ECO:0007669"/>
    <property type="project" value="TreeGrafter"/>
</dbReference>
<reference evidence="7 8" key="1">
    <citation type="submission" date="2019-09" db="EMBL/GenBank/DDBJ databases">
        <authorList>
            <person name="Chandra G."/>
            <person name="Truman W A."/>
        </authorList>
    </citation>
    <scope>NUCLEOTIDE SEQUENCE [LARGE SCALE GENOMIC DNA]</scope>
    <source>
        <strain evidence="7">PS723</strain>
    </source>
</reference>
<dbReference type="OrthoDB" id="7031916at2"/>
<evidence type="ECO:0000256" key="3">
    <source>
        <dbReference type="ARBA" id="ARBA00022729"/>
    </source>
</evidence>
<protein>
    <submittedName>
        <fullName evidence="7">Putative major fimbrial subunit LpfA</fullName>
    </submittedName>
</protein>
<accession>A0A5E7G149</accession>
<dbReference type="Gene3D" id="2.60.40.1090">
    <property type="entry name" value="Fimbrial-type adhesion domain"/>
    <property type="match status" value="1"/>
</dbReference>
<comment type="similarity">
    <text evidence="2">Belongs to the fimbrial protein family.</text>
</comment>
<evidence type="ECO:0000256" key="2">
    <source>
        <dbReference type="ARBA" id="ARBA00006671"/>
    </source>
</evidence>
<proteinExistence type="inferred from homology"/>
<gene>
    <name evidence="7" type="primary">lpfA</name>
    <name evidence="7" type="ORF">PS723_06082</name>
</gene>
<evidence type="ECO:0000313" key="7">
    <source>
        <dbReference type="EMBL" id="VVO42893.1"/>
    </source>
</evidence>
<sequence precursor="true">MKKSLLALSLGLAAGLAGTSVFANTGTINFEGMITSSTCPIEVVNPEDGSIGNQVKMGSVDASRFTAVGQEYTGKSFALRVSGAPGCGVTPSSTAKVTFNGTADPTGNYFAVTPTADGAKGVVIALRDKSAASIAPGSASVDYDLNDSGSTDMVFNAYYRSTALTVTAGAASADVQFIVAIN</sequence>
<dbReference type="InterPro" id="IPR008966">
    <property type="entry name" value="Adhesion_dom_sf"/>
</dbReference>
<dbReference type="SUPFAM" id="SSF49401">
    <property type="entry name" value="Bacterial adhesins"/>
    <property type="match status" value="1"/>
</dbReference>
<dbReference type="InterPro" id="IPR000259">
    <property type="entry name" value="Adhesion_dom_fimbrial"/>
</dbReference>
<feature type="signal peptide" evidence="5">
    <location>
        <begin position="1"/>
        <end position="23"/>
    </location>
</feature>
<dbReference type="PANTHER" id="PTHR33420">
    <property type="entry name" value="FIMBRIAL SUBUNIT ELFA-RELATED"/>
    <property type="match status" value="1"/>
</dbReference>
<dbReference type="EMBL" id="CABVHY010000047">
    <property type="protein sequence ID" value="VVO42893.1"/>
    <property type="molecule type" value="Genomic_DNA"/>
</dbReference>
<organism evidence="7 8">
    <name type="scientific">Pseudomonas fluorescens</name>
    <dbReference type="NCBI Taxonomy" id="294"/>
    <lineage>
        <taxon>Bacteria</taxon>
        <taxon>Pseudomonadati</taxon>
        <taxon>Pseudomonadota</taxon>
        <taxon>Gammaproteobacteria</taxon>
        <taxon>Pseudomonadales</taxon>
        <taxon>Pseudomonadaceae</taxon>
        <taxon>Pseudomonas</taxon>
    </lineage>
</organism>
<keyword evidence="3 5" id="KW-0732">Signal</keyword>
<dbReference type="GO" id="GO:0009289">
    <property type="term" value="C:pilus"/>
    <property type="evidence" value="ECO:0007669"/>
    <property type="project" value="UniProtKB-SubCell"/>
</dbReference>
<evidence type="ECO:0000256" key="4">
    <source>
        <dbReference type="ARBA" id="ARBA00023263"/>
    </source>
</evidence>
<dbReference type="RefSeq" id="WP_150807259.1">
    <property type="nucleotide sequence ID" value="NZ_CABVHY010000047.1"/>
</dbReference>
<dbReference type="Proteomes" id="UP000379480">
    <property type="component" value="Unassembled WGS sequence"/>
</dbReference>
<evidence type="ECO:0000256" key="1">
    <source>
        <dbReference type="ARBA" id="ARBA00004561"/>
    </source>
</evidence>
<feature type="domain" description="Fimbrial-type adhesion" evidence="6">
    <location>
        <begin position="28"/>
        <end position="181"/>
    </location>
</feature>